<gene>
    <name evidence="2" type="ORF">AXF42_Ash008096</name>
</gene>
<evidence type="ECO:0000313" key="2">
    <source>
        <dbReference type="EMBL" id="PKA51867.1"/>
    </source>
</evidence>
<dbReference type="PANTHER" id="PTHR31087">
    <property type="match status" value="1"/>
</dbReference>
<protein>
    <submittedName>
        <fullName evidence="2">Protein LURP-one-related 15</fullName>
    </submittedName>
</protein>
<dbReference type="Proteomes" id="UP000236161">
    <property type="component" value="Unassembled WGS sequence"/>
</dbReference>
<dbReference type="OrthoDB" id="97518at2759"/>
<comment type="similarity">
    <text evidence="1">Belongs to the LOR family.</text>
</comment>
<dbReference type="SUPFAM" id="SSF54518">
    <property type="entry name" value="Tubby C-terminal domain-like"/>
    <property type="match status" value="1"/>
</dbReference>
<name>A0A2I0A8K6_9ASPA</name>
<keyword evidence="3" id="KW-1185">Reference proteome</keyword>
<dbReference type="AlphaFoldDB" id="A0A2I0A8K6"/>
<dbReference type="STRING" id="1088818.A0A2I0A8K6"/>
<evidence type="ECO:0000256" key="1">
    <source>
        <dbReference type="ARBA" id="ARBA00005437"/>
    </source>
</evidence>
<dbReference type="PANTHER" id="PTHR31087:SF58">
    <property type="entry name" value="OS07G0230700 PROTEIN"/>
    <property type="match status" value="1"/>
</dbReference>
<dbReference type="Gene3D" id="2.40.160.200">
    <property type="entry name" value="LURP1-related"/>
    <property type="match status" value="1"/>
</dbReference>
<dbReference type="InterPro" id="IPR025659">
    <property type="entry name" value="Tubby-like_C"/>
</dbReference>
<organism evidence="2 3">
    <name type="scientific">Apostasia shenzhenica</name>
    <dbReference type="NCBI Taxonomy" id="1088818"/>
    <lineage>
        <taxon>Eukaryota</taxon>
        <taxon>Viridiplantae</taxon>
        <taxon>Streptophyta</taxon>
        <taxon>Embryophyta</taxon>
        <taxon>Tracheophyta</taxon>
        <taxon>Spermatophyta</taxon>
        <taxon>Magnoliopsida</taxon>
        <taxon>Liliopsida</taxon>
        <taxon>Asparagales</taxon>
        <taxon>Orchidaceae</taxon>
        <taxon>Apostasioideae</taxon>
        <taxon>Apostasia</taxon>
    </lineage>
</organism>
<proteinExistence type="inferred from homology"/>
<dbReference type="InterPro" id="IPR007612">
    <property type="entry name" value="LOR"/>
</dbReference>
<accession>A0A2I0A8K6</accession>
<sequence>MAAPGASGPSSPVVVVDPKYCARYIVDLTVAEKALTITDADYAITDAHANVLFKVKGKILSLHDRCFLQDADGNTLLSIQKKRLSAHRKWQVFRGESWEESALLFSVKKSSVIQHNTKLDVCLAANSGEGGSPDFVVKGGHHERSATIYLGESDVVLARVTQEHKLKDKIMGKDVFGVSVYPNVDYAFIAAVVVVLHEINEDRD</sequence>
<dbReference type="EMBL" id="KZ452012">
    <property type="protein sequence ID" value="PKA51867.1"/>
    <property type="molecule type" value="Genomic_DNA"/>
</dbReference>
<evidence type="ECO:0000313" key="3">
    <source>
        <dbReference type="Proteomes" id="UP000236161"/>
    </source>
</evidence>
<dbReference type="InterPro" id="IPR038595">
    <property type="entry name" value="LOR_sf"/>
</dbReference>
<dbReference type="Pfam" id="PF04525">
    <property type="entry name" value="LOR"/>
    <property type="match status" value="1"/>
</dbReference>
<reference evidence="2 3" key="1">
    <citation type="journal article" date="2017" name="Nature">
        <title>The Apostasia genome and the evolution of orchids.</title>
        <authorList>
            <person name="Zhang G.Q."/>
            <person name="Liu K.W."/>
            <person name="Li Z."/>
            <person name="Lohaus R."/>
            <person name="Hsiao Y.Y."/>
            <person name="Niu S.C."/>
            <person name="Wang J.Y."/>
            <person name="Lin Y.C."/>
            <person name="Xu Q."/>
            <person name="Chen L.J."/>
            <person name="Yoshida K."/>
            <person name="Fujiwara S."/>
            <person name="Wang Z.W."/>
            <person name="Zhang Y.Q."/>
            <person name="Mitsuda N."/>
            <person name="Wang M."/>
            <person name="Liu G.H."/>
            <person name="Pecoraro L."/>
            <person name="Huang H.X."/>
            <person name="Xiao X.J."/>
            <person name="Lin M."/>
            <person name="Wu X.Y."/>
            <person name="Wu W.L."/>
            <person name="Chen Y.Y."/>
            <person name="Chang S.B."/>
            <person name="Sakamoto S."/>
            <person name="Ohme-Takagi M."/>
            <person name="Yagi M."/>
            <person name="Zeng S.J."/>
            <person name="Shen C.Y."/>
            <person name="Yeh C.M."/>
            <person name="Luo Y.B."/>
            <person name="Tsai W.C."/>
            <person name="Van de Peer Y."/>
            <person name="Liu Z.J."/>
        </authorList>
    </citation>
    <scope>NUCLEOTIDE SEQUENCE [LARGE SCALE GENOMIC DNA]</scope>
    <source>
        <strain evidence="3">cv. Shenzhen</strain>
        <tissue evidence="2">Stem</tissue>
    </source>
</reference>